<organism evidence="3 4">
    <name type="scientific">Methylobacterium tardum</name>
    <dbReference type="NCBI Taxonomy" id="374432"/>
    <lineage>
        <taxon>Bacteria</taxon>
        <taxon>Pseudomonadati</taxon>
        <taxon>Pseudomonadota</taxon>
        <taxon>Alphaproteobacteria</taxon>
        <taxon>Hyphomicrobiales</taxon>
        <taxon>Methylobacteriaceae</taxon>
        <taxon>Methylobacterium</taxon>
    </lineage>
</organism>
<dbReference type="Pfam" id="PF00239">
    <property type="entry name" value="Resolvase"/>
    <property type="match status" value="1"/>
</dbReference>
<evidence type="ECO:0000259" key="2">
    <source>
        <dbReference type="Pfam" id="PF00239"/>
    </source>
</evidence>
<dbReference type="Gene3D" id="3.40.50.1390">
    <property type="entry name" value="Resolvase, N-terminal catalytic domain"/>
    <property type="match status" value="1"/>
</dbReference>
<sequence>MPKCYSYIRFSRPEQLRGDSLRRQSEAADKWAADHGMVIDESIQDLGVSSFRGLNRIKAPSESSSTSCGRGRWSRAPS</sequence>
<comment type="caution">
    <text evidence="3">The sequence shown here is derived from an EMBL/GenBank/DDBJ whole genome shotgun (WGS) entry which is preliminary data.</text>
</comment>
<dbReference type="GO" id="GO:0000150">
    <property type="term" value="F:DNA strand exchange activity"/>
    <property type="evidence" value="ECO:0007669"/>
    <property type="project" value="InterPro"/>
</dbReference>
<reference evidence="4" key="1">
    <citation type="journal article" date="2019" name="Int. J. Syst. Evol. Microbiol.">
        <title>The Global Catalogue of Microorganisms (GCM) 10K type strain sequencing project: providing services to taxonomists for standard genome sequencing and annotation.</title>
        <authorList>
            <consortium name="The Broad Institute Genomics Platform"/>
            <consortium name="The Broad Institute Genome Sequencing Center for Infectious Disease"/>
            <person name="Wu L."/>
            <person name="Ma J."/>
        </authorList>
    </citation>
    <scope>NUCLEOTIDE SEQUENCE [LARGE SCALE GENOMIC DNA]</scope>
    <source>
        <strain evidence="4">NBRC 103632</strain>
    </source>
</reference>
<protein>
    <recommendedName>
        <fullName evidence="2">Resolvase/invertase-type recombinase catalytic domain-containing protein</fullName>
    </recommendedName>
</protein>
<dbReference type="InterPro" id="IPR036162">
    <property type="entry name" value="Resolvase-like_N_sf"/>
</dbReference>
<evidence type="ECO:0000256" key="1">
    <source>
        <dbReference type="SAM" id="MobiDB-lite"/>
    </source>
</evidence>
<keyword evidence="4" id="KW-1185">Reference proteome</keyword>
<dbReference type="SUPFAM" id="SSF53041">
    <property type="entry name" value="Resolvase-like"/>
    <property type="match status" value="1"/>
</dbReference>
<gene>
    <name evidence="3" type="ORF">GCM10007890_50740</name>
</gene>
<dbReference type="Proteomes" id="UP001157440">
    <property type="component" value="Unassembled WGS sequence"/>
</dbReference>
<feature type="region of interest" description="Disordered" evidence="1">
    <location>
        <begin position="58"/>
        <end position="78"/>
    </location>
</feature>
<accession>A0AA37WUF4</accession>
<evidence type="ECO:0000313" key="4">
    <source>
        <dbReference type="Proteomes" id="UP001157440"/>
    </source>
</evidence>
<name>A0AA37WUF4_9HYPH</name>
<dbReference type="GO" id="GO:0003677">
    <property type="term" value="F:DNA binding"/>
    <property type="evidence" value="ECO:0007669"/>
    <property type="project" value="InterPro"/>
</dbReference>
<evidence type="ECO:0000313" key="3">
    <source>
        <dbReference type="EMBL" id="GLS73059.1"/>
    </source>
</evidence>
<feature type="domain" description="Resolvase/invertase-type recombinase catalytic" evidence="2">
    <location>
        <begin position="5"/>
        <end position="52"/>
    </location>
</feature>
<dbReference type="RefSeq" id="WP_283214844.1">
    <property type="nucleotide sequence ID" value="NZ_BPQZ01000009.1"/>
</dbReference>
<dbReference type="InterPro" id="IPR006119">
    <property type="entry name" value="Resolv_N"/>
</dbReference>
<proteinExistence type="predicted"/>
<dbReference type="EMBL" id="BSPL01000024">
    <property type="protein sequence ID" value="GLS73059.1"/>
    <property type="molecule type" value="Genomic_DNA"/>
</dbReference>
<dbReference type="AlphaFoldDB" id="A0AA37WUF4"/>